<dbReference type="InterPro" id="IPR004859">
    <property type="entry name" value="Xrn1_N"/>
</dbReference>
<dbReference type="Gene3D" id="3.40.50.12390">
    <property type="match status" value="1"/>
</dbReference>
<feature type="region of interest" description="Disordered" evidence="4">
    <location>
        <begin position="639"/>
        <end position="684"/>
    </location>
</feature>
<feature type="compositionally biased region" description="Pro residues" evidence="4">
    <location>
        <begin position="827"/>
        <end position="844"/>
    </location>
</feature>
<dbReference type="GO" id="GO:0005634">
    <property type="term" value="C:nucleus"/>
    <property type="evidence" value="ECO:0007669"/>
    <property type="project" value="TreeGrafter"/>
</dbReference>
<feature type="compositionally biased region" description="Low complexity" evidence="4">
    <location>
        <begin position="813"/>
        <end position="826"/>
    </location>
</feature>
<evidence type="ECO:0000256" key="1">
    <source>
        <dbReference type="ARBA" id="ARBA00022722"/>
    </source>
</evidence>
<dbReference type="CDD" id="cd18673">
    <property type="entry name" value="PIN_XRN1-2-like"/>
    <property type="match status" value="1"/>
</dbReference>
<feature type="region of interest" description="Disordered" evidence="4">
    <location>
        <begin position="734"/>
        <end position="918"/>
    </location>
</feature>
<comment type="caution">
    <text evidence="8">The sequence shown here is derived from an EMBL/GenBank/DDBJ whole genome shotgun (WGS) entry which is preliminary data.</text>
</comment>
<feature type="compositionally biased region" description="Acidic residues" evidence="4">
    <location>
        <begin position="394"/>
        <end position="408"/>
    </location>
</feature>
<sequence>FDNLYVDMNGIIHPCSHPEGGPQPKTVEEMYNNVADYLDRLVNVVRPRKILYLAIDGVAPRAKMNQQRARRFRSAQEVREQAEVAEKVRRDMVERGEEVPKKKKTTWDSNVITPGTDFMIGLSDFVRYYIRCRISGGGEYWKGLKVIFSDASVPGEGEHKIMAYVRRSRAADGADVNTKHVLHGLDADLIMLGLATHEVNFFILREEVVFGRRSAENLQRVKDSSGYTAKQRELDEQDKQLSADFNTSHKPLQILSLSVLREYLAFEFQECEAAPFKKVSFENVIDDFVFLCFFVGNDFLPHLPSLDIRDGGLDYLLNVYKRVLPSLGGYITSSGGMVDLKAVDVILAEVGSIEDHVFRIRHQQEVREKNRREEQKGRKRREMEAIDRRRADAEEKEEEEEEEDLTEEEQARRKAAFDAKMKSAKEEALDNFSKNVVDNVKLHEAGWKDRYYTDKCKAVDIEGHGGREELFKEYVRGLCWVMKYYYSGVASWKWYFPFHYAPFASDLKNIERFQTECNTWDIAVPFSPVEQLLGVLPTDSAHAVPKASRTLMCDHDSPIIDFYPPEVPCDPNGKAMPWLWVVLLPFIDEERLLSAMKPTKEKWSAKEKLMNGRGLGDGYLYVHTENPLADTLNTVVEKGKGRRSLGDASRWDGFTGTVSPPPQKERTKADEPIAAPSERAEDISDGTTTNFAACAVYEMPPALPHKSEILKGAKEAEKVIEPHQLRIIRPKLNRGGQNISEMGGKRRIDHNTSNHNQQGHQQWGLTQPQQKKQRTQGAMFGLSMGQGMFNQPPPNMYARPPPPMYNQPPPGYAPGYGQQPMYGHHGQPPPPGYGQPPPPPPPLPGMYLQQPPQQYGQQQGFGGYAMPQTQGYQPQGFGGPPPNFPPPPAQPPAQQGFSFSRSGGGGQQQGGGFGFSFNKGGGQNTFTKSYKSSQPAKNANSAVLANLKAQLKSTLSKKWGLSVNVYATIFSCMLYIPTYIDEEDYLSLENSLGFVGILFWIMLMTCTLKYNNTRADGHFTDAQELATDASLCFFTTLAVVVVGGTIYIAIVHYLVQPDDSSADEKRFSFLLSFYAGSIPSASCFLLLMLARTSPQTDLGNEHKSCTINCRCLSWGCMESRKIFYQIHSIYSMWTFISICSLIVFGAEFFRTSSLISGIRLVVCLISAILDVIFVFLSRFAMKHAFVLLPVIQKVCMDRADPGNRQLKHVPTLAMHDRTQFVLTKRRSGLHYHRGFKDLTGGRQDDYIQVNKQLEFPNPGDIIVKVALEDAAGKRIPVSHNHKEGKTTRRQYNVRIVSEDGTEIAKGKGVADVSNTNTANLAKFGRHRKNKVNAVYGIMRNELEEALPREVDLAGFVDVPYRRGKMYLQLDLRKTNQWKPLTLPPNDVLVTRAGFKLKPSDLRMDCPYSGDLRDQALRRVYDQPRPTLVESRCFPLKVVDEAACKRAQEEIAASQSLHEQAVSEIRADQRVHARILQTMRCIPAPRLVEEGSPRFKKFYARTVRLTFGCYYCERPGKVIDSTRIKTWGKIVMTAARSLPAVMEGDAIGIAGNLRTIGVQFRDLLTGADGKAIKG</sequence>
<feature type="transmembrane region" description="Helical" evidence="5">
    <location>
        <begin position="959"/>
        <end position="980"/>
    </location>
</feature>
<feature type="region of interest" description="Disordered" evidence="4">
    <location>
        <begin position="366"/>
        <end position="412"/>
    </location>
</feature>
<feature type="non-terminal residue" evidence="8">
    <location>
        <position position="1"/>
    </location>
</feature>
<evidence type="ECO:0000259" key="6">
    <source>
        <dbReference type="Pfam" id="PF03159"/>
    </source>
</evidence>
<dbReference type="EMBL" id="BRXZ01008018">
    <property type="protein sequence ID" value="GMI19864.1"/>
    <property type="molecule type" value="Genomic_DNA"/>
</dbReference>
<organism evidence="8 9">
    <name type="scientific">Triparma retinervis</name>
    <dbReference type="NCBI Taxonomy" id="2557542"/>
    <lineage>
        <taxon>Eukaryota</taxon>
        <taxon>Sar</taxon>
        <taxon>Stramenopiles</taxon>
        <taxon>Ochrophyta</taxon>
        <taxon>Bolidophyceae</taxon>
        <taxon>Parmales</taxon>
        <taxon>Triparmaceae</taxon>
        <taxon>Triparma</taxon>
    </lineage>
</organism>
<keyword evidence="1" id="KW-0540">Nuclease</keyword>
<dbReference type="InterPro" id="IPR027073">
    <property type="entry name" value="5_3_exoribonuclease"/>
</dbReference>
<dbReference type="GO" id="GO:0000956">
    <property type="term" value="P:nuclear-transcribed mRNA catabolic process"/>
    <property type="evidence" value="ECO:0007669"/>
    <property type="project" value="TreeGrafter"/>
</dbReference>
<keyword evidence="5" id="KW-0472">Membrane</keyword>
<evidence type="ECO:0000256" key="5">
    <source>
        <dbReference type="SAM" id="Phobius"/>
    </source>
</evidence>
<dbReference type="InterPro" id="IPR041412">
    <property type="entry name" value="Xrn1_helical"/>
</dbReference>
<feature type="transmembrane region" description="Helical" evidence="5">
    <location>
        <begin position="1031"/>
        <end position="1055"/>
    </location>
</feature>
<dbReference type="OrthoDB" id="372487at2759"/>
<feature type="compositionally biased region" description="Basic and acidic residues" evidence="4">
    <location>
        <begin position="366"/>
        <end position="393"/>
    </location>
</feature>
<feature type="non-terminal residue" evidence="8">
    <location>
        <position position="1573"/>
    </location>
</feature>
<evidence type="ECO:0000259" key="7">
    <source>
        <dbReference type="Pfam" id="PF17846"/>
    </source>
</evidence>
<dbReference type="Gene3D" id="1.25.40.1050">
    <property type="match status" value="1"/>
</dbReference>
<dbReference type="Pfam" id="PF17846">
    <property type="entry name" value="XRN_M"/>
    <property type="match status" value="1"/>
</dbReference>
<feature type="compositionally biased region" description="Basic and acidic residues" evidence="4">
    <location>
        <begin position="743"/>
        <end position="752"/>
    </location>
</feature>
<feature type="compositionally biased region" description="Pro residues" evidence="4">
    <location>
        <begin position="791"/>
        <end position="812"/>
    </location>
</feature>
<dbReference type="GO" id="GO:0004534">
    <property type="term" value="F:5'-3' RNA exonuclease activity"/>
    <property type="evidence" value="ECO:0007669"/>
    <property type="project" value="TreeGrafter"/>
</dbReference>
<evidence type="ECO:0000256" key="4">
    <source>
        <dbReference type="SAM" id="MobiDB-lite"/>
    </source>
</evidence>
<dbReference type="GO" id="GO:0003723">
    <property type="term" value="F:RNA binding"/>
    <property type="evidence" value="ECO:0007669"/>
    <property type="project" value="TreeGrafter"/>
</dbReference>
<evidence type="ECO:0000313" key="8">
    <source>
        <dbReference type="EMBL" id="GMI19864.1"/>
    </source>
</evidence>
<feature type="transmembrane region" description="Helical" evidence="5">
    <location>
        <begin position="1067"/>
        <end position="1090"/>
    </location>
</feature>
<dbReference type="PANTHER" id="PTHR12341">
    <property type="entry name" value="5'-&gt;3' EXORIBONUCLEASE"/>
    <property type="match status" value="1"/>
</dbReference>
<feature type="domain" description="Xrn1 N-terminal" evidence="6">
    <location>
        <begin position="1"/>
        <end position="207"/>
    </location>
</feature>
<feature type="transmembrane region" description="Helical" evidence="5">
    <location>
        <begin position="1129"/>
        <end position="1149"/>
    </location>
</feature>
<dbReference type="Proteomes" id="UP001165082">
    <property type="component" value="Unassembled WGS sequence"/>
</dbReference>
<dbReference type="Pfam" id="PF03159">
    <property type="entry name" value="XRN_N"/>
    <property type="match status" value="1"/>
</dbReference>
<feature type="domain" description="Xrn1 helical" evidence="7">
    <location>
        <begin position="279"/>
        <end position="723"/>
    </location>
</feature>
<feature type="compositionally biased region" description="Polar residues" evidence="4">
    <location>
        <begin position="753"/>
        <end position="770"/>
    </location>
</feature>
<feature type="transmembrane region" description="Helical" evidence="5">
    <location>
        <begin position="1155"/>
        <end position="1176"/>
    </location>
</feature>
<keyword evidence="5" id="KW-1133">Transmembrane helix</keyword>
<feature type="compositionally biased region" description="Low complexity" evidence="4">
    <location>
        <begin position="845"/>
        <end position="858"/>
    </location>
</feature>
<evidence type="ECO:0000313" key="9">
    <source>
        <dbReference type="Proteomes" id="UP001165082"/>
    </source>
</evidence>
<keyword evidence="2" id="KW-0378">Hydrolase</keyword>
<keyword evidence="3" id="KW-0269">Exonuclease</keyword>
<accession>A0A9W7L1G2</accession>
<evidence type="ECO:0000256" key="2">
    <source>
        <dbReference type="ARBA" id="ARBA00022801"/>
    </source>
</evidence>
<feature type="compositionally biased region" description="Low complexity" evidence="4">
    <location>
        <begin position="892"/>
        <end position="901"/>
    </location>
</feature>
<protein>
    <submittedName>
        <fullName evidence="8">Uncharacterized protein</fullName>
    </submittedName>
</protein>
<keyword evidence="9" id="KW-1185">Reference proteome</keyword>
<dbReference type="PANTHER" id="PTHR12341:SF41">
    <property type="entry name" value="5'-3' EXORIBONUCLEASE 2"/>
    <property type="match status" value="1"/>
</dbReference>
<feature type="transmembrane region" description="Helical" evidence="5">
    <location>
        <begin position="992"/>
        <end position="1010"/>
    </location>
</feature>
<gene>
    <name evidence="8" type="ORF">TrRE_jg9743</name>
</gene>
<keyword evidence="5" id="KW-0812">Transmembrane</keyword>
<feature type="compositionally biased region" description="Gly residues" evidence="4">
    <location>
        <begin position="902"/>
        <end position="918"/>
    </location>
</feature>
<proteinExistence type="predicted"/>
<name>A0A9W7L1G2_9STRA</name>
<evidence type="ECO:0000256" key="3">
    <source>
        <dbReference type="ARBA" id="ARBA00022839"/>
    </source>
</evidence>
<feature type="compositionally biased region" description="Pro residues" evidence="4">
    <location>
        <begin position="879"/>
        <end position="891"/>
    </location>
</feature>
<reference evidence="8" key="1">
    <citation type="submission" date="2022-07" db="EMBL/GenBank/DDBJ databases">
        <title>Genome analysis of Parmales, a sister group of diatoms, reveals the evolutionary specialization of diatoms from phago-mixotrophs to photoautotrophs.</title>
        <authorList>
            <person name="Ban H."/>
            <person name="Sato S."/>
            <person name="Yoshikawa S."/>
            <person name="Kazumasa Y."/>
            <person name="Nakamura Y."/>
            <person name="Ichinomiya M."/>
            <person name="Saitoh K."/>
            <person name="Sato N."/>
            <person name="Blanc-Mathieu R."/>
            <person name="Endo H."/>
            <person name="Kuwata A."/>
            <person name="Ogata H."/>
        </authorList>
    </citation>
    <scope>NUCLEOTIDE SEQUENCE</scope>
</reference>